<evidence type="ECO:0000256" key="1">
    <source>
        <dbReference type="ARBA" id="ARBA00023015"/>
    </source>
</evidence>
<accession>A0A931F2V9</accession>
<reference evidence="6" key="1">
    <citation type="submission" date="2020-11" db="EMBL/GenBank/DDBJ databases">
        <title>Whole-genome analyses of Nonomuraea sp. K274.</title>
        <authorList>
            <person name="Veyisoglu A."/>
        </authorList>
    </citation>
    <scope>NUCLEOTIDE SEQUENCE</scope>
    <source>
        <strain evidence="6">K274</strain>
    </source>
</reference>
<feature type="region of interest" description="Disordered" evidence="4">
    <location>
        <begin position="318"/>
        <end position="349"/>
    </location>
</feature>
<feature type="domain" description="HTH lacI-type" evidence="5">
    <location>
        <begin position="7"/>
        <end position="63"/>
    </location>
</feature>
<keyword evidence="1" id="KW-0805">Transcription regulation</keyword>
<evidence type="ECO:0000313" key="6">
    <source>
        <dbReference type="EMBL" id="MBF8191047.1"/>
    </source>
</evidence>
<dbReference type="SUPFAM" id="SSF47413">
    <property type="entry name" value="lambda repressor-like DNA-binding domains"/>
    <property type="match status" value="1"/>
</dbReference>
<dbReference type="GO" id="GO:0003700">
    <property type="term" value="F:DNA-binding transcription factor activity"/>
    <property type="evidence" value="ECO:0007669"/>
    <property type="project" value="TreeGrafter"/>
</dbReference>
<dbReference type="Gene3D" id="3.40.50.2300">
    <property type="match status" value="2"/>
</dbReference>
<comment type="caution">
    <text evidence="6">The sequence shown here is derived from an EMBL/GenBank/DDBJ whole genome shotgun (WGS) entry which is preliminary data.</text>
</comment>
<organism evidence="6 7">
    <name type="scientific">Nonomuraea cypriaca</name>
    <dbReference type="NCBI Taxonomy" id="1187855"/>
    <lineage>
        <taxon>Bacteria</taxon>
        <taxon>Bacillati</taxon>
        <taxon>Actinomycetota</taxon>
        <taxon>Actinomycetes</taxon>
        <taxon>Streptosporangiales</taxon>
        <taxon>Streptosporangiaceae</taxon>
        <taxon>Nonomuraea</taxon>
    </lineage>
</organism>
<evidence type="ECO:0000259" key="5">
    <source>
        <dbReference type="PROSITE" id="PS50932"/>
    </source>
</evidence>
<gene>
    <name evidence="6" type="ORF">ITP53_36130</name>
</gene>
<dbReference type="GO" id="GO:0000976">
    <property type="term" value="F:transcription cis-regulatory region binding"/>
    <property type="evidence" value="ECO:0007669"/>
    <property type="project" value="TreeGrafter"/>
</dbReference>
<keyword evidence="3" id="KW-0804">Transcription</keyword>
<keyword evidence="7" id="KW-1185">Reference proteome</keyword>
<dbReference type="Gene3D" id="1.10.260.40">
    <property type="entry name" value="lambda repressor-like DNA-binding domains"/>
    <property type="match status" value="1"/>
</dbReference>
<dbReference type="Pfam" id="PF00356">
    <property type="entry name" value="LacI"/>
    <property type="match status" value="1"/>
</dbReference>
<evidence type="ECO:0000256" key="4">
    <source>
        <dbReference type="SAM" id="MobiDB-lite"/>
    </source>
</evidence>
<dbReference type="InterPro" id="IPR000843">
    <property type="entry name" value="HTH_LacI"/>
</dbReference>
<dbReference type="SMART" id="SM00354">
    <property type="entry name" value="HTH_LACI"/>
    <property type="match status" value="1"/>
</dbReference>
<sequence>MKGRRAPGLSAVAERAGVSVSLVSRILTGDATLRVRDDTRQRVLQAAEELKYVPHVSGRALRLAKAGAIGLVVQDVSNPIHAEIIRGAQLATAAHGQVLLLADSPELASNTQAFDRLIGEGRIDGLLWQSSGFGFDDELASRAAGHLPTILVNNRPRAGVPGIRLADEEAAALAVEHLIELGHRDIGFVGGRAVTDISVRRLAGFSEAMNRHGLPIRPEWIIAEEWDAAAGHAAMTSLLTRPRLPTAVFVANVVVAVGALAAAREHGISVPGDLSVVAIHDVWFVAHGAPPLTTVLLPLRELGRRAVELVLGDDLDGPEGGHLITDPPPQLVVRDSTAPPRTSPIGHLR</sequence>
<evidence type="ECO:0000313" key="7">
    <source>
        <dbReference type="Proteomes" id="UP000605361"/>
    </source>
</evidence>
<dbReference type="Pfam" id="PF13377">
    <property type="entry name" value="Peripla_BP_3"/>
    <property type="match status" value="1"/>
</dbReference>
<name>A0A931F2V9_9ACTN</name>
<protein>
    <submittedName>
        <fullName evidence="6">LacI family DNA-binding transcriptional regulator</fullName>
    </submittedName>
</protein>
<dbReference type="PANTHER" id="PTHR30146:SF109">
    <property type="entry name" value="HTH-TYPE TRANSCRIPTIONAL REGULATOR GALS"/>
    <property type="match status" value="1"/>
</dbReference>
<evidence type="ECO:0000256" key="3">
    <source>
        <dbReference type="ARBA" id="ARBA00023163"/>
    </source>
</evidence>
<dbReference type="RefSeq" id="WP_195899957.1">
    <property type="nucleotide sequence ID" value="NZ_JADOGI010000144.1"/>
</dbReference>
<dbReference type="SUPFAM" id="SSF53822">
    <property type="entry name" value="Periplasmic binding protein-like I"/>
    <property type="match status" value="1"/>
</dbReference>
<dbReference type="InterPro" id="IPR046335">
    <property type="entry name" value="LacI/GalR-like_sensor"/>
</dbReference>
<dbReference type="CDD" id="cd06267">
    <property type="entry name" value="PBP1_LacI_sugar_binding-like"/>
    <property type="match status" value="1"/>
</dbReference>
<dbReference type="InterPro" id="IPR010982">
    <property type="entry name" value="Lambda_DNA-bd_dom_sf"/>
</dbReference>
<keyword evidence="2 6" id="KW-0238">DNA-binding</keyword>
<dbReference type="Proteomes" id="UP000605361">
    <property type="component" value="Unassembled WGS sequence"/>
</dbReference>
<dbReference type="PANTHER" id="PTHR30146">
    <property type="entry name" value="LACI-RELATED TRANSCRIPTIONAL REPRESSOR"/>
    <property type="match status" value="1"/>
</dbReference>
<dbReference type="EMBL" id="JADOGI010000144">
    <property type="protein sequence ID" value="MBF8191047.1"/>
    <property type="molecule type" value="Genomic_DNA"/>
</dbReference>
<dbReference type="InterPro" id="IPR028082">
    <property type="entry name" value="Peripla_BP_I"/>
</dbReference>
<evidence type="ECO:0000256" key="2">
    <source>
        <dbReference type="ARBA" id="ARBA00023125"/>
    </source>
</evidence>
<proteinExistence type="predicted"/>
<dbReference type="AlphaFoldDB" id="A0A931F2V9"/>
<dbReference type="CDD" id="cd01392">
    <property type="entry name" value="HTH_LacI"/>
    <property type="match status" value="1"/>
</dbReference>
<dbReference type="PROSITE" id="PS50932">
    <property type="entry name" value="HTH_LACI_2"/>
    <property type="match status" value="1"/>
</dbReference>